<dbReference type="AlphaFoldDB" id="A0A0L6UBJ4"/>
<protein>
    <submittedName>
        <fullName evidence="1">Uncharacterized protein</fullName>
    </submittedName>
</protein>
<dbReference type="EMBL" id="LAVV01013161">
    <property type="protein sequence ID" value="KNZ45919.1"/>
    <property type="molecule type" value="Genomic_DNA"/>
</dbReference>
<evidence type="ECO:0000313" key="1">
    <source>
        <dbReference type="EMBL" id="KNZ45919.1"/>
    </source>
</evidence>
<keyword evidence="2" id="KW-1185">Reference proteome</keyword>
<dbReference type="OrthoDB" id="10250354at2759"/>
<reference evidence="1 2" key="1">
    <citation type="submission" date="2015-08" db="EMBL/GenBank/DDBJ databases">
        <title>Next Generation Sequencing and Analysis of the Genome of Puccinia sorghi L Schw, the Causal Agent of Maize Common Rust.</title>
        <authorList>
            <person name="Rochi L."/>
            <person name="Burguener G."/>
            <person name="Darino M."/>
            <person name="Turjanski A."/>
            <person name="Kreff E."/>
            <person name="Dieguez M.J."/>
            <person name="Sacco F."/>
        </authorList>
    </citation>
    <scope>NUCLEOTIDE SEQUENCE [LARGE SCALE GENOMIC DNA]</scope>
    <source>
        <strain evidence="1 2">RO10H11247</strain>
    </source>
</reference>
<feature type="non-terminal residue" evidence="1">
    <location>
        <position position="1"/>
    </location>
</feature>
<name>A0A0L6UBJ4_9BASI</name>
<gene>
    <name evidence="1" type="ORF">VP01_76g17</name>
</gene>
<dbReference type="VEuPathDB" id="FungiDB:VP01_76g17"/>
<organism evidence="1 2">
    <name type="scientific">Puccinia sorghi</name>
    <dbReference type="NCBI Taxonomy" id="27349"/>
    <lineage>
        <taxon>Eukaryota</taxon>
        <taxon>Fungi</taxon>
        <taxon>Dikarya</taxon>
        <taxon>Basidiomycota</taxon>
        <taxon>Pucciniomycotina</taxon>
        <taxon>Pucciniomycetes</taxon>
        <taxon>Pucciniales</taxon>
        <taxon>Pucciniaceae</taxon>
        <taxon>Puccinia</taxon>
    </lineage>
</organism>
<dbReference type="STRING" id="27349.A0A0L6UBJ4"/>
<dbReference type="Proteomes" id="UP000037035">
    <property type="component" value="Unassembled WGS sequence"/>
</dbReference>
<comment type="caution">
    <text evidence="1">The sequence shown here is derived from an EMBL/GenBank/DDBJ whole genome shotgun (WGS) entry which is preliminary data.</text>
</comment>
<accession>A0A0L6UBJ4</accession>
<sequence>LSNTKSFLNTLHASERSLSLNFHNPAFLEMAKLTCIMEIWNVNSPNDIAQRIPEQINPGVYDEGIAYHPECYYQIPPPISSTLLFDTLAESFPDKGGDTAIMQKVCPSFFP</sequence>
<proteinExistence type="predicted"/>
<evidence type="ECO:0000313" key="2">
    <source>
        <dbReference type="Proteomes" id="UP000037035"/>
    </source>
</evidence>